<protein>
    <submittedName>
        <fullName evidence="2">Uncharacterized protein</fullName>
    </submittedName>
</protein>
<organism evidence="2 3">
    <name type="scientific">Microbacterium jejuense</name>
    <dbReference type="NCBI Taxonomy" id="1263637"/>
    <lineage>
        <taxon>Bacteria</taxon>
        <taxon>Bacillati</taxon>
        <taxon>Actinomycetota</taxon>
        <taxon>Actinomycetes</taxon>
        <taxon>Micrococcales</taxon>
        <taxon>Microbacteriaceae</taxon>
        <taxon>Microbacterium</taxon>
    </lineage>
</organism>
<comment type="caution">
    <text evidence="2">The sequence shown here is derived from an EMBL/GenBank/DDBJ whole genome shotgun (WGS) entry which is preliminary data.</text>
</comment>
<feature type="transmembrane region" description="Helical" evidence="1">
    <location>
        <begin position="40"/>
        <end position="64"/>
    </location>
</feature>
<evidence type="ECO:0000313" key="2">
    <source>
        <dbReference type="EMBL" id="MBW9095770.1"/>
    </source>
</evidence>
<evidence type="ECO:0000313" key="3">
    <source>
        <dbReference type="Proteomes" id="UP001196843"/>
    </source>
</evidence>
<proteinExistence type="predicted"/>
<gene>
    <name evidence="2" type="ORF">JNB62_18985</name>
</gene>
<dbReference type="Proteomes" id="UP001196843">
    <property type="component" value="Unassembled WGS sequence"/>
</dbReference>
<sequence>MPAVLIVAFATTFAIMSVAVFVATRARVATVDVRLRWPDVAIRVIVGLSLIALAAIAVGIWFAFPT</sequence>
<keyword evidence="1" id="KW-1133">Transmembrane helix</keyword>
<feature type="transmembrane region" description="Helical" evidence="1">
    <location>
        <begin position="6"/>
        <end position="28"/>
    </location>
</feature>
<keyword evidence="1" id="KW-0812">Transmembrane</keyword>
<keyword evidence="1" id="KW-0472">Membrane</keyword>
<name>A0ABS7HU80_9MICO</name>
<dbReference type="EMBL" id="JAEUAW010000029">
    <property type="protein sequence ID" value="MBW9095770.1"/>
    <property type="molecule type" value="Genomic_DNA"/>
</dbReference>
<accession>A0ABS7HU80</accession>
<dbReference type="RefSeq" id="WP_220302450.1">
    <property type="nucleotide sequence ID" value="NZ_JAEUAW010000029.1"/>
</dbReference>
<reference evidence="2 3" key="1">
    <citation type="journal article" date="2021" name="MBio">
        <title>Poor Competitiveness of Bradyrhizobium in Pigeon Pea Root Colonization in Indian Soils.</title>
        <authorList>
            <person name="Chalasani D."/>
            <person name="Basu A."/>
            <person name="Pullabhotla S.V.S.R.N."/>
            <person name="Jorrin B."/>
            <person name="Neal A.L."/>
            <person name="Poole P.S."/>
            <person name="Podile A.R."/>
            <person name="Tkacz A."/>
        </authorList>
    </citation>
    <scope>NUCLEOTIDE SEQUENCE [LARGE SCALE GENOMIC DNA]</scope>
    <source>
        <strain evidence="2 3">HU14</strain>
    </source>
</reference>
<keyword evidence="3" id="KW-1185">Reference proteome</keyword>
<evidence type="ECO:0000256" key="1">
    <source>
        <dbReference type="SAM" id="Phobius"/>
    </source>
</evidence>